<dbReference type="EMBL" id="BK032578">
    <property type="protein sequence ID" value="DAF49277.1"/>
    <property type="molecule type" value="Genomic_DNA"/>
</dbReference>
<feature type="compositionally biased region" description="Basic and acidic residues" evidence="1">
    <location>
        <begin position="18"/>
        <end position="36"/>
    </location>
</feature>
<evidence type="ECO:0000313" key="2">
    <source>
        <dbReference type="EMBL" id="DAF49277.1"/>
    </source>
</evidence>
<feature type="region of interest" description="Disordered" evidence="1">
    <location>
        <begin position="16"/>
        <end position="36"/>
    </location>
</feature>
<sequence>MSGLASPPVHPVQVRALMRHEPKQDRHAKIERGILP</sequence>
<reference evidence="2" key="1">
    <citation type="journal article" date="2021" name="Proc. Natl. Acad. Sci. U.S.A.">
        <title>A Catalog of Tens of Thousands of Viruses from Human Metagenomes Reveals Hidden Associations with Chronic Diseases.</title>
        <authorList>
            <person name="Tisza M.J."/>
            <person name="Buck C.B."/>
        </authorList>
    </citation>
    <scope>NUCLEOTIDE SEQUENCE</scope>
    <source>
        <strain evidence="2">CtrNG92</strain>
    </source>
</reference>
<evidence type="ECO:0000256" key="1">
    <source>
        <dbReference type="SAM" id="MobiDB-lite"/>
    </source>
</evidence>
<name>A0A8S5SE80_9CAUD</name>
<accession>A0A8S5SE80</accession>
<protein>
    <submittedName>
        <fullName evidence="2">Uncharacterized protein</fullName>
    </submittedName>
</protein>
<proteinExistence type="predicted"/>
<organism evidence="2">
    <name type="scientific">Caudovirales sp. ctrNG92</name>
    <dbReference type="NCBI Taxonomy" id="2827638"/>
    <lineage>
        <taxon>Viruses</taxon>
        <taxon>Duplodnaviria</taxon>
        <taxon>Heunggongvirae</taxon>
        <taxon>Uroviricota</taxon>
        <taxon>Caudoviricetes</taxon>
    </lineage>
</organism>